<protein>
    <submittedName>
        <fullName evidence="2">Uncharacterized protein</fullName>
    </submittedName>
</protein>
<sequence>MGDQLGRGADPPRDLVVGQQGAVGVLQQVEDGAALVQAGVAAVLALQRLAEVPELLGGFAGEAAPAVGLLALALHVAVAFFKLPLQPGHLQFQVAHLTAQALDELVGRRRTVGRRGAGGGRRFRGGGDRTGTAGKIAERQAGPRQHDSRGAQSGLGLALMLRLGHGEDFGEFVWVHPRGRGPEAIIRVDGRTGANYHILLDWASPHLGGAARLFLLPPSRAVPPSIEADRLMDGPEGRFVKQPFHSTREGPTAKLSVP</sequence>
<name>A0A9P1JNE6_9PROT</name>
<organism evidence="2 3">
    <name type="scientific">Azospirillum baldaniorum</name>
    <dbReference type="NCBI Taxonomy" id="1064539"/>
    <lineage>
        <taxon>Bacteria</taxon>
        <taxon>Pseudomonadati</taxon>
        <taxon>Pseudomonadota</taxon>
        <taxon>Alphaproteobacteria</taxon>
        <taxon>Rhodospirillales</taxon>
        <taxon>Azospirillaceae</taxon>
        <taxon>Azospirillum</taxon>
    </lineage>
</organism>
<evidence type="ECO:0000313" key="2">
    <source>
        <dbReference type="EMBL" id="CCC96637.1"/>
    </source>
</evidence>
<dbReference type="KEGG" id="abs:AZOBR_10424"/>
<dbReference type="Proteomes" id="UP000007319">
    <property type="component" value="Chromosome"/>
</dbReference>
<gene>
    <name evidence="2" type="ORF">AZOBR_10424</name>
</gene>
<keyword evidence="3" id="KW-1185">Reference proteome</keyword>
<evidence type="ECO:0000256" key="1">
    <source>
        <dbReference type="SAM" id="MobiDB-lite"/>
    </source>
</evidence>
<evidence type="ECO:0000313" key="3">
    <source>
        <dbReference type="Proteomes" id="UP000007319"/>
    </source>
</evidence>
<feature type="region of interest" description="Disordered" evidence="1">
    <location>
        <begin position="113"/>
        <end position="151"/>
    </location>
</feature>
<feature type="region of interest" description="Disordered" evidence="1">
    <location>
        <begin position="239"/>
        <end position="258"/>
    </location>
</feature>
<accession>A0A9P1JNE6</accession>
<dbReference type="EMBL" id="HE577327">
    <property type="protein sequence ID" value="CCC96637.1"/>
    <property type="molecule type" value="Genomic_DNA"/>
</dbReference>
<proteinExistence type="predicted"/>
<reference evidence="2 3" key="1">
    <citation type="journal article" date="2011" name="PLoS Genet.">
        <title>Azospirillum genomes reveal transition of bacteria from aquatic to terrestrial environments.</title>
        <authorList>
            <person name="Wisniewski-Dye F."/>
            <person name="Borziak K."/>
            <person name="Khalsa-Moyers G."/>
            <person name="Alexandre G."/>
            <person name="Sukharnikov L.O."/>
            <person name="Wuichet K."/>
            <person name="Hurst G.B."/>
            <person name="McDonald W.H."/>
            <person name="Robertson J.S."/>
            <person name="Barbe V."/>
            <person name="Calteau A."/>
            <person name="Rouy Z."/>
            <person name="Mangenot S."/>
            <person name="Prigent-Combaret C."/>
            <person name="Normand P."/>
            <person name="Boyer M."/>
            <person name="Siguier P."/>
            <person name="Dessaux Y."/>
            <person name="Elmerich C."/>
            <person name="Condemine G."/>
            <person name="Krishnen G."/>
            <person name="Kennedy I."/>
            <person name="Paterson A.H."/>
            <person name="Gonzalez V."/>
            <person name="Mavingui P."/>
            <person name="Zhulin I.B."/>
        </authorList>
    </citation>
    <scope>NUCLEOTIDE SEQUENCE [LARGE SCALE GENOMIC DNA]</scope>
    <source>
        <strain evidence="2 3">Sp245</strain>
    </source>
</reference>
<dbReference type="AlphaFoldDB" id="A0A9P1JNE6"/>